<evidence type="ECO:0000313" key="1">
    <source>
        <dbReference type="EMBL" id="KIO72669.1"/>
    </source>
</evidence>
<organism evidence="1 2">
    <name type="scientific">Caldibacillus thermoamylovorans</name>
    <dbReference type="NCBI Taxonomy" id="35841"/>
    <lineage>
        <taxon>Bacteria</taxon>
        <taxon>Bacillati</taxon>
        <taxon>Bacillota</taxon>
        <taxon>Bacilli</taxon>
        <taxon>Bacillales</taxon>
        <taxon>Bacillaceae</taxon>
        <taxon>Caldibacillus</taxon>
    </lineage>
</organism>
<dbReference type="EMBL" id="JXLU01000086">
    <property type="protein sequence ID" value="KIO72669.1"/>
    <property type="molecule type" value="Genomic_DNA"/>
</dbReference>
<dbReference type="SUPFAM" id="SSF55729">
    <property type="entry name" value="Acyl-CoA N-acyltransferases (Nat)"/>
    <property type="match status" value="1"/>
</dbReference>
<proteinExistence type="predicted"/>
<evidence type="ECO:0000313" key="2">
    <source>
        <dbReference type="Proteomes" id="UP000032076"/>
    </source>
</evidence>
<dbReference type="KEGG" id="bthv:CQJ30_04010"/>
<reference evidence="1 2" key="1">
    <citation type="submission" date="2015-01" db="EMBL/GenBank/DDBJ databases">
        <title>Draft Genome Sequences of Four Bacillus thermoamylovorans Strains, Isolated From Food Products.</title>
        <authorList>
            <person name="Krawcyk A.O."/>
            <person name="Berendsen E.M."/>
            <person name="Eijlander R.T."/>
            <person name="de Jong A."/>
            <person name="Wells-Bennik M."/>
            <person name="Kuipers O.P."/>
        </authorList>
    </citation>
    <scope>NUCLEOTIDE SEQUENCE [LARGE SCALE GENOMIC DNA]</scope>
    <source>
        <strain evidence="1 2">B4167</strain>
    </source>
</reference>
<gene>
    <name evidence="1" type="ORF">B4167_2806</name>
</gene>
<name>A0ABD4A8A0_9BACI</name>
<dbReference type="AlphaFoldDB" id="A0ABD4A8A0"/>
<protein>
    <recommendedName>
        <fullName evidence="3">N-acetyltransferase domain-containing protein</fullName>
    </recommendedName>
</protein>
<evidence type="ECO:0008006" key="3">
    <source>
        <dbReference type="Google" id="ProtNLM"/>
    </source>
</evidence>
<accession>A0ABD4A8A0</accession>
<comment type="caution">
    <text evidence="1">The sequence shown here is derived from an EMBL/GenBank/DDBJ whole genome shotgun (WGS) entry which is preliminary data.</text>
</comment>
<dbReference type="Proteomes" id="UP000032076">
    <property type="component" value="Unassembled WGS sequence"/>
</dbReference>
<dbReference type="InterPro" id="IPR016181">
    <property type="entry name" value="Acyl_CoA_acyltransferase"/>
</dbReference>
<sequence>MQGIPTLSCRVRLSVPRNIQLYQSLGYEIYDEEVIHKPNEIQVKVVLMKKILSTSAGISMIN</sequence>
<dbReference type="RefSeq" id="WP_052480358.1">
    <property type="nucleotide sequence ID" value="NZ_CP023704.1"/>
</dbReference>